<keyword evidence="3" id="KW-1185">Reference proteome</keyword>
<dbReference type="Proteomes" id="UP000290289">
    <property type="component" value="Chromosome 7"/>
</dbReference>
<evidence type="ECO:0000313" key="3">
    <source>
        <dbReference type="Proteomes" id="UP000290289"/>
    </source>
</evidence>
<accession>A0A498JGS0</accession>
<comment type="caution">
    <text evidence="2">The sequence shown here is derived from an EMBL/GenBank/DDBJ whole genome shotgun (WGS) entry which is preliminary data.</text>
</comment>
<gene>
    <name evidence="2" type="ORF">DVH24_016074</name>
</gene>
<dbReference type="AlphaFoldDB" id="A0A498JGS0"/>
<protein>
    <submittedName>
        <fullName evidence="2">Uncharacterized protein</fullName>
    </submittedName>
</protein>
<name>A0A498JGS0_MALDO</name>
<feature type="compositionally biased region" description="Low complexity" evidence="1">
    <location>
        <begin position="139"/>
        <end position="149"/>
    </location>
</feature>
<organism evidence="2 3">
    <name type="scientific">Malus domestica</name>
    <name type="common">Apple</name>
    <name type="synonym">Pyrus malus</name>
    <dbReference type="NCBI Taxonomy" id="3750"/>
    <lineage>
        <taxon>Eukaryota</taxon>
        <taxon>Viridiplantae</taxon>
        <taxon>Streptophyta</taxon>
        <taxon>Embryophyta</taxon>
        <taxon>Tracheophyta</taxon>
        <taxon>Spermatophyta</taxon>
        <taxon>Magnoliopsida</taxon>
        <taxon>eudicotyledons</taxon>
        <taxon>Gunneridae</taxon>
        <taxon>Pentapetalae</taxon>
        <taxon>rosids</taxon>
        <taxon>fabids</taxon>
        <taxon>Rosales</taxon>
        <taxon>Rosaceae</taxon>
        <taxon>Amygdaloideae</taxon>
        <taxon>Maleae</taxon>
        <taxon>Malus</taxon>
    </lineage>
</organism>
<reference evidence="2 3" key="1">
    <citation type="submission" date="2018-10" db="EMBL/GenBank/DDBJ databases">
        <title>A high-quality apple genome assembly.</title>
        <authorList>
            <person name="Hu J."/>
        </authorList>
    </citation>
    <scope>NUCLEOTIDE SEQUENCE [LARGE SCALE GENOMIC DNA]</scope>
    <source>
        <strain evidence="3">cv. HFTH1</strain>
        <tissue evidence="2">Young leaf</tissue>
    </source>
</reference>
<dbReference type="EMBL" id="RDQH01000333">
    <property type="protein sequence ID" value="RXH94007.1"/>
    <property type="molecule type" value="Genomic_DNA"/>
</dbReference>
<sequence length="318" mass="35922">MDFSIATSKNSSKQTRTNNLSKQRLRRKLMSLSRDVRELKEATGKEVTFYVETKDKKLFCVTGQHRVEDMLAQHVAKVEVSDDQELSERKTLGQVVDHDKCDPQWIKPIKTMGEEELKLYKISLLEVKKGMEKATEQKSTAAGGSSGLTSDRDGSATATVSRERRCGLGQRRMRPESGRGECRLALPPFMERLLPSLEPETYRSWAKALAIAPTAMDFNRVTAKNSPSQTQLTNPNVTKQRLRRKLISLSRDVRESKETTRGVATVFVATKDKKLYCVTGQHRVQDMRVRSVPRVDVDHQIGESSETETENMGSFVIT</sequence>
<feature type="region of interest" description="Disordered" evidence="1">
    <location>
        <begin position="135"/>
        <end position="175"/>
    </location>
</feature>
<evidence type="ECO:0000256" key="1">
    <source>
        <dbReference type="SAM" id="MobiDB-lite"/>
    </source>
</evidence>
<proteinExistence type="predicted"/>
<feature type="region of interest" description="Disordered" evidence="1">
    <location>
        <begin position="1"/>
        <end position="22"/>
    </location>
</feature>
<evidence type="ECO:0000313" key="2">
    <source>
        <dbReference type="EMBL" id="RXH94007.1"/>
    </source>
</evidence>